<organism evidence="2 3">
    <name type="scientific">Thalassotalea nanhaiensis</name>
    <dbReference type="NCBI Taxonomy" id="3065648"/>
    <lineage>
        <taxon>Bacteria</taxon>
        <taxon>Pseudomonadati</taxon>
        <taxon>Pseudomonadota</taxon>
        <taxon>Gammaproteobacteria</taxon>
        <taxon>Alteromonadales</taxon>
        <taxon>Colwelliaceae</taxon>
        <taxon>Thalassotalea</taxon>
    </lineage>
</organism>
<proteinExistence type="predicted"/>
<protein>
    <submittedName>
        <fullName evidence="2">DUF3014 domain-containing protein</fullName>
    </submittedName>
</protein>
<keyword evidence="3" id="KW-1185">Reference proteome</keyword>
<name>A0ABY9TMY3_9GAMM</name>
<sequence>MSEEHSNIESSNPDKNASSTLVFIIILVVVIGSFAYLFFQEDEVELTPVIQEEVIAEPEVIVPVKTETIIEPTPVEVPVEAEIEPEIVQPVLPELDVSDDFVVAKVTEISWRKELLSLMLTDDLVRRIVVFTDNFSRGEMAYSHLPLKPLTGQFAVKPSVDETQDSYQFNESNFTRYADYIELLHSFEPEALASNFIQMKPLFEQAFAELGYPEQNFEQVLNRAIDRVLDFNVPSEQPTLVQPSVVYKYENPEFESLADADKFLLRLGKENLLQLKAIALELDNQLNMQNNQ</sequence>
<keyword evidence="1" id="KW-0812">Transmembrane</keyword>
<reference evidence="3" key="1">
    <citation type="submission" date="2023-09" db="EMBL/GenBank/DDBJ databases">
        <authorList>
            <person name="Li S."/>
            <person name="Li X."/>
            <person name="Zhang C."/>
            <person name="Zhao Z."/>
        </authorList>
    </citation>
    <scope>NUCLEOTIDE SEQUENCE [LARGE SCALE GENOMIC DNA]</scope>
    <source>
        <strain evidence="3">SQ345</strain>
    </source>
</reference>
<accession>A0ABY9TMY3</accession>
<keyword evidence="1" id="KW-0472">Membrane</keyword>
<evidence type="ECO:0000256" key="1">
    <source>
        <dbReference type="SAM" id="Phobius"/>
    </source>
</evidence>
<dbReference type="Proteomes" id="UP001248581">
    <property type="component" value="Chromosome"/>
</dbReference>
<keyword evidence="1" id="KW-1133">Transmembrane helix</keyword>
<dbReference type="EMBL" id="CP134146">
    <property type="protein sequence ID" value="WNC69673.1"/>
    <property type="molecule type" value="Genomic_DNA"/>
</dbReference>
<feature type="transmembrane region" description="Helical" evidence="1">
    <location>
        <begin position="21"/>
        <end position="39"/>
    </location>
</feature>
<dbReference type="InterPro" id="IPR021382">
    <property type="entry name" value="DUF3014"/>
</dbReference>
<dbReference type="Pfam" id="PF11219">
    <property type="entry name" value="DUF3014"/>
    <property type="match status" value="1"/>
</dbReference>
<evidence type="ECO:0000313" key="3">
    <source>
        <dbReference type="Proteomes" id="UP001248581"/>
    </source>
</evidence>
<evidence type="ECO:0000313" key="2">
    <source>
        <dbReference type="EMBL" id="WNC69673.1"/>
    </source>
</evidence>
<dbReference type="RefSeq" id="WP_348388816.1">
    <property type="nucleotide sequence ID" value="NZ_CP134146.1"/>
</dbReference>
<gene>
    <name evidence="2" type="ORF">RI845_05870</name>
</gene>